<feature type="non-terminal residue" evidence="8">
    <location>
        <position position="1"/>
    </location>
</feature>
<dbReference type="InterPro" id="IPR051010">
    <property type="entry name" value="BCAA_transport"/>
</dbReference>
<dbReference type="Proteomes" id="UP000014760">
    <property type="component" value="Unassembled WGS sequence"/>
</dbReference>
<proteinExistence type="predicted"/>
<evidence type="ECO:0000259" key="7">
    <source>
        <dbReference type="Pfam" id="PF01094"/>
    </source>
</evidence>
<reference evidence="9" key="3">
    <citation type="submission" date="2015-06" db="UniProtKB">
        <authorList>
            <consortium name="EnsemblMetazoa"/>
        </authorList>
    </citation>
    <scope>IDENTIFICATION</scope>
</reference>
<evidence type="ECO:0000256" key="1">
    <source>
        <dbReference type="ARBA" id="ARBA00004141"/>
    </source>
</evidence>
<evidence type="ECO:0000256" key="2">
    <source>
        <dbReference type="ARBA" id="ARBA00022692"/>
    </source>
</evidence>
<sequence>ISAIIGPMSSGAVKATHPLLLSMHMPQITPSATDPMLANPSTYGYLIRMAPPDSEQSEALVDFMKYFRWDTLAILTDNTDYGKYRIYAPCIGLLILGLYPRIQL</sequence>
<dbReference type="InterPro" id="IPR028082">
    <property type="entry name" value="Peripla_BP_I"/>
</dbReference>
<reference evidence="10" key="1">
    <citation type="submission" date="2012-12" db="EMBL/GenBank/DDBJ databases">
        <authorList>
            <person name="Hellsten U."/>
            <person name="Grimwood J."/>
            <person name="Chapman J.A."/>
            <person name="Shapiro H."/>
            <person name="Aerts A."/>
            <person name="Otillar R.P."/>
            <person name="Terry A.Y."/>
            <person name="Boore J.L."/>
            <person name="Simakov O."/>
            <person name="Marletaz F."/>
            <person name="Cho S.-J."/>
            <person name="Edsinger-Gonzales E."/>
            <person name="Havlak P."/>
            <person name="Kuo D.-H."/>
            <person name="Larsson T."/>
            <person name="Lv J."/>
            <person name="Arendt D."/>
            <person name="Savage R."/>
            <person name="Osoegawa K."/>
            <person name="de Jong P."/>
            <person name="Lindberg D.R."/>
            <person name="Seaver E.C."/>
            <person name="Weisblat D.A."/>
            <person name="Putnam N.H."/>
            <person name="Grigoriev I.V."/>
            <person name="Rokhsar D.S."/>
        </authorList>
    </citation>
    <scope>NUCLEOTIDE SEQUENCE</scope>
    <source>
        <strain evidence="10">I ESC-2004</strain>
    </source>
</reference>
<reference evidence="8 10" key="2">
    <citation type="journal article" date="2013" name="Nature">
        <title>Insights into bilaterian evolution from three spiralian genomes.</title>
        <authorList>
            <person name="Simakov O."/>
            <person name="Marletaz F."/>
            <person name="Cho S.J."/>
            <person name="Edsinger-Gonzales E."/>
            <person name="Havlak P."/>
            <person name="Hellsten U."/>
            <person name="Kuo D.H."/>
            <person name="Larsson T."/>
            <person name="Lv J."/>
            <person name="Arendt D."/>
            <person name="Savage R."/>
            <person name="Osoegawa K."/>
            <person name="de Jong P."/>
            <person name="Grimwood J."/>
            <person name="Chapman J.A."/>
            <person name="Shapiro H."/>
            <person name="Aerts A."/>
            <person name="Otillar R.P."/>
            <person name="Terry A.Y."/>
            <person name="Boore J.L."/>
            <person name="Grigoriev I.V."/>
            <person name="Lindberg D.R."/>
            <person name="Seaver E.C."/>
            <person name="Weisblat D.A."/>
            <person name="Putnam N.H."/>
            <person name="Rokhsar D.S."/>
        </authorList>
    </citation>
    <scope>NUCLEOTIDE SEQUENCE</scope>
    <source>
        <strain evidence="8 10">I ESC-2004</strain>
    </source>
</reference>
<dbReference type="InterPro" id="IPR000337">
    <property type="entry name" value="GPCR_3"/>
</dbReference>
<evidence type="ECO:0000313" key="10">
    <source>
        <dbReference type="Proteomes" id="UP000014760"/>
    </source>
</evidence>
<protein>
    <recommendedName>
        <fullName evidence="7">Receptor ligand binding region domain-containing protein</fullName>
    </recommendedName>
</protein>
<dbReference type="GO" id="GO:0016020">
    <property type="term" value="C:membrane"/>
    <property type="evidence" value="ECO:0007669"/>
    <property type="project" value="UniProtKB-SubCell"/>
</dbReference>
<gene>
    <name evidence="8" type="ORF">CAPTEDRAFT_92710</name>
</gene>
<dbReference type="OrthoDB" id="5984008at2759"/>
<comment type="subcellular location">
    <subcellularLocation>
        <location evidence="1">Membrane</location>
        <topology evidence="1">Multi-pass membrane protein</topology>
    </subcellularLocation>
</comment>
<dbReference type="EnsemblMetazoa" id="CapteT92710">
    <property type="protein sequence ID" value="CapteP92710"/>
    <property type="gene ID" value="CapteG92710"/>
</dbReference>
<keyword evidence="2" id="KW-0812">Transmembrane</keyword>
<dbReference type="PANTHER" id="PTHR30483">
    <property type="entry name" value="LEUCINE-SPECIFIC-BINDING PROTEIN"/>
    <property type="match status" value="1"/>
</dbReference>
<accession>R7V347</accession>
<dbReference type="PANTHER" id="PTHR30483:SF6">
    <property type="entry name" value="PERIPLASMIC BINDING PROTEIN OF ABC TRANSPORTER FOR NATURAL AMINO ACIDS"/>
    <property type="match status" value="1"/>
</dbReference>
<evidence type="ECO:0000313" key="9">
    <source>
        <dbReference type="EnsemblMetazoa" id="CapteP92710"/>
    </source>
</evidence>
<dbReference type="InterPro" id="IPR001828">
    <property type="entry name" value="ANF_lig-bd_rcpt"/>
</dbReference>
<dbReference type="Pfam" id="PF01094">
    <property type="entry name" value="ANF_receptor"/>
    <property type="match status" value="1"/>
</dbReference>
<keyword evidence="6" id="KW-0325">Glycoprotein</keyword>
<dbReference type="OMA" id="VQYMATS"/>
<dbReference type="GO" id="GO:0004930">
    <property type="term" value="F:G protein-coupled receptor activity"/>
    <property type="evidence" value="ECO:0007669"/>
    <property type="project" value="InterPro"/>
</dbReference>
<keyword evidence="5" id="KW-0675">Receptor</keyword>
<dbReference type="AlphaFoldDB" id="R7V347"/>
<keyword evidence="3" id="KW-1133">Transmembrane helix</keyword>
<dbReference type="EMBL" id="KB297235">
    <property type="protein sequence ID" value="ELU10746.1"/>
    <property type="molecule type" value="Genomic_DNA"/>
</dbReference>
<evidence type="ECO:0000256" key="5">
    <source>
        <dbReference type="ARBA" id="ARBA00023170"/>
    </source>
</evidence>
<dbReference type="STRING" id="283909.R7V347"/>
<dbReference type="PRINTS" id="PR00248">
    <property type="entry name" value="GPCRMGR"/>
</dbReference>
<feature type="domain" description="Receptor ligand binding region" evidence="7">
    <location>
        <begin position="2"/>
        <end position="87"/>
    </location>
</feature>
<dbReference type="Gene3D" id="3.40.50.2300">
    <property type="match status" value="1"/>
</dbReference>
<evidence type="ECO:0000256" key="3">
    <source>
        <dbReference type="ARBA" id="ARBA00022989"/>
    </source>
</evidence>
<name>R7V347_CAPTE</name>
<keyword evidence="10" id="KW-1185">Reference proteome</keyword>
<evidence type="ECO:0000313" key="8">
    <source>
        <dbReference type="EMBL" id="ELU10746.1"/>
    </source>
</evidence>
<dbReference type="HOGENOM" id="CLU_2256703_0_0_1"/>
<keyword evidence="4" id="KW-0472">Membrane</keyword>
<dbReference type="SUPFAM" id="SSF53822">
    <property type="entry name" value="Periplasmic binding protein-like I"/>
    <property type="match status" value="1"/>
</dbReference>
<dbReference type="EMBL" id="AMQN01005960">
    <property type="status" value="NOT_ANNOTATED_CDS"/>
    <property type="molecule type" value="Genomic_DNA"/>
</dbReference>
<organism evidence="8">
    <name type="scientific">Capitella teleta</name>
    <name type="common">Polychaete worm</name>
    <dbReference type="NCBI Taxonomy" id="283909"/>
    <lineage>
        <taxon>Eukaryota</taxon>
        <taxon>Metazoa</taxon>
        <taxon>Spiralia</taxon>
        <taxon>Lophotrochozoa</taxon>
        <taxon>Annelida</taxon>
        <taxon>Polychaeta</taxon>
        <taxon>Sedentaria</taxon>
        <taxon>Scolecida</taxon>
        <taxon>Capitellidae</taxon>
        <taxon>Capitella</taxon>
    </lineage>
</organism>
<evidence type="ECO:0000256" key="4">
    <source>
        <dbReference type="ARBA" id="ARBA00023136"/>
    </source>
</evidence>
<evidence type="ECO:0000256" key="6">
    <source>
        <dbReference type="ARBA" id="ARBA00023180"/>
    </source>
</evidence>